<dbReference type="AlphaFoldDB" id="K4LI30"/>
<dbReference type="EMBL" id="CP003732">
    <property type="protein sequence ID" value="AFV11620.1"/>
    <property type="molecule type" value="Genomic_DNA"/>
</dbReference>
<accession>K4LI30</accession>
<proteinExistence type="predicted"/>
<dbReference type="PANTHER" id="PTHR33408">
    <property type="entry name" value="TRANSPOSASE"/>
    <property type="match status" value="1"/>
</dbReference>
<name>K4LI30_THEPS</name>
<evidence type="ECO:0000313" key="2">
    <source>
        <dbReference type="EMBL" id="AFV11620.1"/>
    </source>
</evidence>
<feature type="domain" description="Transposase DDE" evidence="1">
    <location>
        <begin position="14"/>
        <end position="107"/>
    </location>
</feature>
<dbReference type="Proteomes" id="UP000000467">
    <property type="component" value="Chromosome"/>
</dbReference>
<dbReference type="Pfam" id="PF13751">
    <property type="entry name" value="DDE_Tnp_1_6"/>
    <property type="match status" value="1"/>
</dbReference>
<sequence length="137" mass="15968">MKAYENRFVFNQRQKSACRSCAYQGFLCKAKRPSIVRKTKTELVDWVDQHLVTEKAQESIKKRAPWVETVFAEMKAVHGLSRAKLRGRVKVQIQVLFAMALHKIKQLLKLLKEPKRKGSQCCLLSFAISFRRLVFRS</sequence>
<dbReference type="RefSeq" id="WP_015050500.1">
    <property type="nucleotide sequence ID" value="NC_018870.1"/>
</dbReference>
<dbReference type="InterPro" id="IPR025668">
    <property type="entry name" value="Tnp_DDE_dom"/>
</dbReference>
<dbReference type="eggNOG" id="COG3039">
    <property type="taxonomic scope" value="Bacteria"/>
</dbReference>
<evidence type="ECO:0000259" key="1">
    <source>
        <dbReference type="Pfam" id="PF13751"/>
    </source>
</evidence>
<dbReference type="OrthoDB" id="9789070at2"/>
<dbReference type="KEGG" id="tpz:Tph_c14100"/>
<protein>
    <recommendedName>
        <fullName evidence="1">Transposase DDE domain-containing protein</fullName>
    </recommendedName>
</protein>
<organism evidence="2 3">
    <name type="scientific">Thermacetogenium phaeum (strain ATCC BAA-254 / DSM 26808 / PB)</name>
    <dbReference type="NCBI Taxonomy" id="1089553"/>
    <lineage>
        <taxon>Bacteria</taxon>
        <taxon>Bacillati</taxon>
        <taxon>Bacillota</taxon>
        <taxon>Clostridia</taxon>
        <taxon>Thermoanaerobacterales</taxon>
        <taxon>Thermoanaerobacteraceae</taxon>
        <taxon>Thermacetogenium</taxon>
    </lineage>
</organism>
<dbReference type="HOGENOM" id="CLU_1864207_0_0_9"/>
<gene>
    <name evidence="2" type="ordered locus">Tph_c14100</name>
</gene>
<reference evidence="2 3" key="1">
    <citation type="journal article" date="2012" name="BMC Genomics">
        <title>Genome-guided analysis of physiological and morphological traits of the fermentative acetate oxidizer Thermacetogenium phaeum.</title>
        <authorList>
            <person name="Oehler D."/>
            <person name="Poehlein A."/>
            <person name="Leimbach A."/>
            <person name="Muller N."/>
            <person name="Daniel R."/>
            <person name="Gottschalk G."/>
            <person name="Schink B."/>
        </authorList>
    </citation>
    <scope>NUCLEOTIDE SEQUENCE [LARGE SCALE GENOMIC DNA]</scope>
    <source>
        <strain evidence="3">ATCC BAA-254 / DSM 26808 / PB</strain>
    </source>
</reference>
<keyword evidence="3" id="KW-1185">Reference proteome</keyword>
<evidence type="ECO:0000313" key="3">
    <source>
        <dbReference type="Proteomes" id="UP000000467"/>
    </source>
</evidence>
<dbReference type="PANTHER" id="PTHR33408:SF2">
    <property type="entry name" value="TRANSPOSASE DDE DOMAIN-CONTAINING PROTEIN"/>
    <property type="match status" value="1"/>
</dbReference>